<dbReference type="EMBL" id="JABMIG020000237">
    <property type="protein sequence ID" value="KAL3784422.1"/>
    <property type="molecule type" value="Genomic_DNA"/>
</dbReference>
<accession>A0ABD3P8Q1</accession>
<dbReference type="AlphaFoldDB" id="A0ABD3P8Q1"/>
<organism evidence="1 2">
    <name type="scientific">Cyclotella cryptica</name>
    <dbReference type="NCBI Taxonomy" id="29204"/>
    <lineage>
        <taxon>Eukaryota</taxon>
        <taxon>Sar</taxon>
        <taxon>Stramenopiles</taxon>
        <taxon>Ochrophyta</taxon>
        <taxon>Bacillariophyta</taxon>
        <taxon>Coscinodiscophyceae</taxon>
        <taxon>Thalassiosirophycidae</taxon>
        <taxon>Stephanodiscales</taxon>
        <taxon>Stephanodiscaceae</taxon>
        <taxon>Cyclotella</taxon>
    </lineage>
</organism>
<evidence type="ECO:0000313" key="1">
    <source>
        <dbReference type="EMBL" id="KAL3784422.1"/>
    </source>
</evidence>
<name>A0ABD3P8Q1_9STRA</name>
<evidence type="ECO:0000313" key="2">
    <source>
        <dbReference type="Proteomes" id="UP001516023"/>
    </source>
</evidence>
<comment type="caution">
    <text evidence="1">The sequence shown here is derived from an EMBL/GenBank/DDBJ whole genome shotgun (WGS) entry which is preliminary data.</text>
</comment>
<proteinExistence type="predicted"/>
<keyword evidence="2" id="KW-1185">Reference proteome</keyword>
<sequence>MRQPDLHFAVFGSHFKHLTNILEEYFGYKLACYTGVLDARIATTIFSGRHDGRGTNSYFYTWRYPFSDDAISTTSQVNPDYAKLLDVTNIGVSAGRRARRRLQHIRQLSCMTKLNANILRMTDAGDVEDWIKMEFAEFMKIGRYRIGEFVNCNLTDIQLRLRVLIEWKSRDKLPIDAEFQEITIGRGGDHPRLSSTAKLNSIVIVLALHMGLMTIVDVEPFLSQENISMVDPNDFILWKDLDFCNAPPSIQLKYLRIQYWRNGNGLADVCRAELMRSLDIASLPELQNCRHGYCHRCMLSHFRAHHCD</sequence>
<gene>
    <name evidence="1" type="ORF">HJC23_001306</name>
</gene>
<protein>
    <submittedName>
        <fullName evidence="1">Uncharacterized protein</fullName>
    </submittedName>
</protein>
<reference evidence="1 2" key="1">
    <citation type="journal article" date="2020" name="G3 (Bethesda)">
        <title>Improved Reference Genome for Cyclotella cryptica CCMP332, a Model for Cell Wall Morphogenesis, Salinity Adaptation, and Lipid Production in Diatoms (Bacillariophyta).</title>
        <authorList>
            <person name="Roberts W.R."/>
            <person name="Downey K.M."/>
            <person name="Ruck E.C."/>
            <person name="Traller J.C."/>
            <person name="Alverson A.J."/>
        </authorList>
    </citation>
    <scope>NUCLEOTIDE SEQUENCE [LARGE SCALE GENOMIC DNA]</scope>
    <source>
        <strain evidence="1 2">CCMP332</strain>
    </source>
</reference>
<dbReference type="Proteomes" id="UP001516023">
    <property type="component" value="Unassembled WGS sequence"/>
</dbReference>